<name>A0A8J4QJC4_9ROSI</name>
<comment type="caution">
    <text evidence="2">The sequence shown here is derived from an EMBL/GenBank/DDBJ whole genome shotgun (WGS) entry which is preliminary data.</text>
</comment>
<feature type="region of interest" description="Disordered" evidence="1">
    <location>
        <begin position="1"/>
        <end position="30"/>
    </location>
</feature>
<keyword evidence="3" id="KW-1185">Reference proteome</keyword>
<evidence type="ECO:0000256" key="1">
    <source>
        <dbReference type="SAM" id="MobiDB-lite"/>
    </source>
</evidence>
<evidence type="ECO:0000313" key="3">
    <source>
        <dbReference type="Proteomes" id="UP000737018"/>
    </source>
</evidence>
<sequence length="76" mass="8242">MEEKAMGVNPDNVPFDDNVEEEEEAGESCSPLTCHARTISGIQGFPHVMIGADGLSYGSDTHDGFPMLDLSRVKRC</sequence>
<dbReference type="EMBL" id="JRKL02008314">
    <property type="protein sequence ID" value="KAF3946996.1"/>
    <property type="molecule type" value="Genomic_DNA"/>
</dbReference>
<reference evidence="2" key="1">
    <citation type="submission" date="2020-03" db="EMBL/GenBank/DDBJ databases">
        <title>Castanea mollissima Vanexum genome sequencing.</title>
        <authorList>
            <person name="Staton M."/>
        </authorList>
    </citation>
    <scope>NUCLEOTIDE SEQUENCE</scope>
    <source>
        <tissue evidence="2">Leaf</tissue>
    </source>
</reference>
<feature type="compositionally biased region" description="Acidic residues" evidence="1">
    <location>
        <begin position="17"/>
        <end position="26"/>
    </location>
</feature>
<protein>
    <submittedName>
        <fullName evidence="2">Uncharacterized protein</fullName>
    </submittedName>
</protein>
<accession>A0A8J4QJC4</accession>
<organism evidence="2 3">
    <name type="scientific">Castanea mollissima</name>
    <name type="common">Chinese chestnut</name>
    <dbReference type="NCBI Taxonomy" id="60419"/>
    <lineage>
        <taxon>Eukaryota</taxon>
        <taxon>Viridiplantae</taxon>
        <taxon>Streptophyta</taxon>
        <taxon>Embryophyta</taxon>
        <taxon>Tracheophyta</taxon>
        <taxon>Spermatophyta</taxon>
        <taxon>Magnoliopsida</taxon>
        <taxon>eudicotyledons</taxon>
        <taxon>Gunneridae</taxon>
        <taxon>Pentapetalae</taxon>
        <taxon>rosids</taxon>
        <taxon>fabids</taxon>
        <taxon>Fagales</taxon>
        <taxon>Fagaceae</taxon>
        <taxon>Castanea</taxon>
    </lineage>
</organism>
<dbReference type="AlphaFoldDB" id="A0A8J4QJC4"/>
<dbReference type="Proteomes" id="UP000737018">
    <property type="component" value="Unassembled WGS sequence"/>
</dbReference>
<evidence type="ECO:0000313" key="2">
    <source>
        <dbReference type="EMBL" id="KAF3946996.1"/>
    </source>
</evidence>
<proteinExistence type="predicted"/>
<gene>
    <name evidence="2" type="ORF">CMV_026808</name>
</gene>